<dbReference type="GO" id="GO:0044781">
    <property type="term" value="P:bacterial-type flagellum organization"/>
    <property type="evidence" value="ECO:0007669"/>
    <property type="project" value="InterPro"/>
</dbReference>
<proteinExistence type="predicted"/>
<dbReference type="InterPro" id="IPR022781">
    <property type="entry name" value="Flagellar_biosynth_FliO"/>
</dbReference>
<evidence type="ECO:0000313" key="7">
    <source>
        <dbReference type="EMBL" id="OEF98619.1"/>
    </source>
</evidence>
<evidence type="ECO:0000256" key="4">
    <source>
        <dbReference type="ARBA" id="ARBA00022989"/>
    </source>
</evidence>
<sequence>MSNKVNTPVIILLLAIIIAVFIPASVNATGNVFDYFNQGTEQDENLADEVGTTTTNNTWLFISALIKLVVATTVIILIIYFGAKIITEKRRRFQSSQNMQTIGVHALGQNKTLQVVRIGKKIYLLGVGDNINLIKELSPEDSIKLYEQIEEQTQEASEDNNSFANQFDSVFKNKLSEFRKRNDVSPQYRNENEREYL</sequence>
<dbReference type="EMBL" id="MIJE01000001">
    <property type="protein sequence ID" value="OEF98619.1"/>
    <property type="molecule type" value="Genomic_DNA"/>
</dbReference>
<organism evidence="7 8">
    <name type="scientific">Desulfuribacillus alkaliarsenatis</name>
    <dbReference type="NCBI Taxonomy" id="766136"/>
    <lineage>
        <taxon>Bacteria</taxon>
        <taxon>Bacillati</taxon>
        <taxon>Bacillota</taxon>
        <taxon>Desulfuribacillia</taxon>
        <taxon>Desulfuribacillales</taxon>
        <taxon>Desulfuribacillaceae</taxon>
        <taxon>Desulfuribacillus</taxon>
    </lineage>
</organism>
<evidence type="ECO:0000256" key="2">
    <source>
        <dbReference type="ARBA" id="ARBA00022475"/>
    </source>
</evidence>
<evidence type="ECO:0000313" key="8">
    <source>
        <dbReference type="Proteomes" id="UP000094296"/>
    </source>
</evidence>
<keyword evidence="4 6" id="KW-1133">Transmembrane helix</keyword>
<protein>
    <recommendedName>
        <fullName evidence="9">Flagellar protein</fullName>
    </recommendedName>
</protein>
<keyword evidence="3 6" id="KW-0812">Transmembrane</keyword>
<comment type="subcellular location">
    <subcellularLocation>
        <location evidence="1">Cell membrane</location>
    </subcellularLocation>
</comment>
<reference evidence="7 8" key="1">
    <citation type="submission" date="2016-09" db="EMBL/GenBank/DDBJ databases">
        <title>Draft genome sequence for the type strain of Desulfuribacillus alkaliarsenatis AHT28, an obligately anaerobic, sulfidogenic bacterium isolated from Russian soda lake sediments.</title>
        <authorList>
            <person name="Abin C.A."/>
            <person name="Hollibaugh J.T."/>
        </authorList>
    </citation>
    <scope>NUCLEOTIDE SEQUENCE [LARGE SCALE GENOMIC DNA]</scope>
    <source>
        <strain evidence="7 8">AHT28</strain>
    </source>
</reference>
<dbReference type="RefSeq" id="WP_069642111.1">
    <property type="nucleotide sequence ID" value="NZ_MIJE01000001.1"/>
</dbReference>
<dbReference type="Pfam" id="PF04347">
    <property type="entry name" value="FliO"/>
    <property type="match status" value="1"/>
</dbReference>
<dbReference type="Proteomes" id="UP000094296">
    <property type="component" value="Unassembled WGS sequence"/>
</dbReference>
<evidence type="ECO:0000256" key="3">
    <source>
        <dbReference type="ARBA" id="ARBA00022692"/>
    </source>
</evidence>
<comment type="caution">
    <text evidence="7">The sequence shown here is derived from an EMBL/GenBank/DDBJ whole genome shotgun (WGS) entry which is preliminary data.</text>
</comment>
<evidence type="ECO:0000256" key="1">
    <source>
        <dbReference type="ARBA" id="ARBA00004236"/>
    </source>
</evidence>
<evidence type="ECO:0000256" key="5">
    <source>
        <dbReference type="ARBA" id="ARBA00023136"/>
    </source>
</evidence>
<keyword evidence="8" id="KW-1185">Reference proteome</keyword>
<feature type="transmembrane region" description="Helical" evidence="6">
    <location>
        <begin position="59"/>
        <end position="83"/>
    </location>
</feature>
<accession>A0A1E5G685</accession>
<dbReference type="GO" id="GO:0016020">
    <property type="term" value="C:membrane"/>
    <property type="evidence" value="ECO:0007669"/>
    <property type="project" value="InterPro"/>
</dbReference>
<evidence type="ECO:0000256" key="6">
    <source>
        <dbReference type="SAM" id="Phobius"/>
    </source>
</evidence>
<dbReference type="AlphaFoldDB" id="A0A1E5G685"/>
<keyword evidence="5 6" id="KW-0472">Membrane</keyword>
<name>A0A1E5G685_9FIRM</name>
<evidence type="ECO:0008006" key="9">
    <source>
        <dbReference type="Google" id="ProtNLM"/>
    </source>
</evidence>
<dbReference type="STRING" id="766136.BHF68_02845"/>
<gene>
    <name evidence="7" type="ORF">BHF68_02845</name>
</gene>
<keyword evidence="2" id="KW-1003">Cell membrane</keyword>
<dbReference type="OrthoDB" id="2376965at2"/>